<dbReference type="Gramene" id="QL05p063761:mrna">
    <property type="protein sequence ID" value="QL05p063761:mrna"/>
    <property type="gene ID" value="QL05p063761"/>
</dbReference>
<organism evidence="1 2">
    <name type="scientific">Quercus lobata</name>
    <name type="common">Valley oak</name>
    <dbReference type="NCBI Taxonomy" id="97700"/>
    <lineage>
        <taxon>Eukaryota</taxon>
        <taxon>Viridiplantae</taxon>
        <taxon>Streptophyta</taxon>
        <taxon>Embryophyta</taxon>
        <taxon>Tracheophyta</taxon>
        <taxon>Spermatophyta</taxon>
        <taxon>Magnoliopsida</taxon>
        <taxon>eudicotyledons</taxon>
        <taxon>Gunneridae</taxon>
        <taxon>Pentapetalae</taxon>
        <taxon>rosids</taxon>
        <taxon>fabids</taxon>
        <taxon>Fagales</taxon>
        <taxon>Fagaceae</taxon>
        <taxon>Quercus</taxon>
    </lineage>
</organism>
<sequence>MGCESKSLEIDEEKLNKKRKFLDGIGERVELLRSGLKVNHNAIELNTKFLTHIHNIALTNRLLLRRYIRA</sequence>
<evidence type="ECO:0000313" key="1">
    <source>
        <dbReference type="EnsemblPlants" id="QL05p063761:mrna"/>
    </source>
</evidence>
<name>A0A7N2LT78_QUELO</name>
<evidence type="ECO:0000313" key="2">
    <source>
        <dbReference type="Proteomes" id="UP000594261"/>
    </source>
</evidence>
<dbReference type="Proteomes" id="UP000594261">
    <property type="component" value="Chromosome 5"/>
</dbReference>
<proteinExistence type="predicted"/>
<dbReference type="EnsemblPlants" id="QL05p063761:mrna">
    <property type="protein sequence ID" value="QL05p063761:mrna"/>
    <property type="gene ID" value="QL05p063761"/>
</dbReference>
<keyword evidence="2" id="KW-1185">Reference proteome</keyword>
<dbReference type="AlphaFoldDB" id="A0A7N2LT78"/>
<reference evidence="1 2" key="1">
    <citation type="journal article" date="2016" name="G3 (Bethesda)">
        <title>First Draft Assembly and Annotation of the Genome of a California Endemic Oak Quercus lobata Nee (Fagaceae).</title>
        <authorList>
            <person name="Sork V.L."/>
            <person name="Fitz-Gibbon S.T."/>
            <person name="Puiu D."/>
            <person name="Crepeau M."/>
            <person name="Gugger P.F."/>
            <person name="Sherman R."/>
            <person name="Stevens K."/>
            <person name="Langley C.H."/>
            <person name="Pellegrini M."/>
            <person name="Salzberg S.L."/>
        </authorList>
    </citation>
    <scope>NUCLEOTIDE SEQUENCE [LARGE SCALE GENOMIC DNA]</scope>
    <source>
        <strain evidence="1 2">cv. SW786</strain>
    </source>
</reference>
<protein>
    <submittedName>
        <fullName evidence="1">Uncharacterized protein</fullName>
    </submittedName>
</protein>
<reference evidence="1" key="2">
    <citation type="submission" date="2021-01" db="UniProtKB">
        <authorList>
            <consortium name="EnsemblPlants"/>
        </authorList>
    </citation>
    <scope>IDENTIFICATION</scope>
</reference>
<dbReference type="InParanoid" id="A0A7N2LT78"/>
<accession>A0A7N2LT78</accession>
<dbReference type="EMBL" id="LRBV02000005">
    <property type="status" value="NOT_ANNOTATED_CDS"/>
    <property type="molecule type" value="Genomic_DNA"/>
</dbReference>